<gene>
    <name evidence="3" type="ORF">TCIL3000_9_420</name>
</gene>
<evidence type="ECO:0000256" key="2">
    <source>
        <dbReference type="SAM" id="MobiDB-lite"/>
    </source>
</evidence>
<feature type="compositionally biased region" description="Basic and acidic residues" evidence="2">
    <location>
        <begin position="148"/>
        <end position="162"/>
    </location>
</feature>
<dbReference type="AlphaFoldDB" id="G0UTD4"/>
<protein>
    <submittedName>
        <fullName evidence="3">Uncharacterized protein</fullName>
    </submittedName>
</protein>
<keyword evidence="1" id="KW-0175">Coiled coil</keyword>
<accession>G0UTD4</accession>
<evidence type="ECO:0000313" key="3">
    <source>
        <dbReference type="EMBL" id="CCC92648.1"/>
    </source>
</evidence>
<feature type="region of interest" description="Disordered" evidence="2">
    <location>
        <begin position="142"/>
        <end position="167"/>
    </location>
</feature>
<dbReference type="VEuPathDB" id="TriTrypDB:TcIL3000_9_420"/>
<proteinExistence type="predicted"/>
<organism evidence="3">
    <name type="scientific">Trypanosoma congolense (strain IL3000)</name>
    <dbReference type="NCBI Taxonomy" id="1068625"/>
    <lineage>
        <taxon>Eukaryota</taxon>
        <taxon>Discoba</taxon>
        <taxon>Euglenozoa</taxon>
        <taxon>Kinetoplastea</taxon>
        <taxon>Metakinetoplastina</taxon>
        <taxon>Trypanosomatida</taxon>
        <taxon>Trypanosomatidae</taxon>
        <taxon>Trypanosoma</taxon>
        <taxon>Nannomonas</taxon>
    </lineage>
</organism>
<reference evidence="3" key="1">
    <citation type="journal article" date="2012" name="Proc. Natl. Acad. Sci. U.S.A.">
        <title>Antigenic diversity is generated by distinct evolutionary mechanisms in African trypanosome species.</title>
        <authorList>
            <person name="Jackson A.P."/>
            <person name="Berry A."/>
            <person name="Aslett M."/>
            <person name="Allison H.C."/>
            <person name="Burton P."/>
            <person name="Vavrova-Anderson J."/>
            <person name="Brown R."/>
            <person name="Browne H."/>
            <person name="Corton N."/>
            <person name="Hauser H."/>
            <person name="Gamble J."/>
            <person name="Gilderthorp R."/>
            <person name="Marcello L."/>
            <person name="McQuillan J."/>
            <person name="Otto T.D."/>
            <person name="Quail M.A."/>
            <person name="Sanders M.J."/>
            <person name="van Tonder A."/>
            <person name="Ginger M.L."/>
            <person name="Field M.C."/>
            <person name="Barry J.D."/>
            <person name="Hertz-Fowler C."/>
            <person name="Berriman M."/>
        </authorList>
    </citation>
    <scope>NUCLEOTIDE SEQUENCE</scope>
    <source>
        <strain evidence="3">IL3000</strain>
    </source>
</reference>
<evidence type="ECO:0000256" key="1">
    <source>
        <dbReference type="SAM" id="Coils"/>
    </source>
</evidence>
<dbReference type="EMBL" id="HE575322">
    <property type="protein sequence ID" value="CCC92648.1"/>
    <property type="molecule type" value="Genomic_DNA"/>
</dbReference>
<feature type="coiled-coil region" evidence="1">
    <location>
        <begin position="110"/>
        <end position="137"/>
    </location>
</feature>
<sequence>MPNPYYGNDDAARYVEYYASPQMMRDSVHRLHTLSIQRHIDSVRRAEALYQRTPPAAPVRTKQQIEEHVNQMVYAEVFRRKKKLMELAWNINKQVPPRYIKGQELEYQVHRLYKQQVQNLEQRRKERRRRLGILTDEELRGTKRGAKRLKEREEHRMLESRWRTPSSHSKYNDGEFFLVAEYGSKTRVPASQTENLEHLSRLAKPLRPREKVRK</sequence>
<name>G0UTD4_TRYCI</name>